<dbReference type="Gene3D" id="1.10.10.10">
    <property type="entry name" value="Winged helix-like DNA-binding domain superfamily/Winged helix DNA-binding domain"/>
    <property type="match status" value="1"/>
</dbReference>
<dbReference type="Pfam" id="PF00126">
    <property type="entry name" value="HTH_1"/>
    <property type="match status" value="1"/>
</dbReference>
<evidence type="ECO:0000313" key="6">
    <source>
        <dbReference type="EMBL" id="MEC3861103.1"/>
    </source>
</evidence>
<dbReference type="SUPFAM" id="SSF46785">
    <property type="entry name" value="Winged helix' DNA-binding domain"/>
    <property type="match status" value="1"/>
</dbReference>
<name>A0ABU6HF63_9RHOB</name>
<gene>
    <name evidence="6" type="ORF">VK792_07375</name>
</gene>
<feature type="domain" description="HTH lysR-type" evidence="5">
    <location>
        <begin position="3"/>
        <end position="61"/>
    </location>
</feature>
<evidence type="ECO:0000256" key="3">
    <source>
        <dbReference type="ARBA" id="ARBA00023125"/>
    </source>
</evidence>
<dbReference type="InterPro" id="IPR036388">
    <property type="entry name" value="WH-like_DNA-bd_sf"/>
</dbReference>
<reference evidence="6 7" key="1">
    <citation type="submission" date="2024-01" db="EMBL/GenBank/DDBJ databases">
        <title>Mesobacterium rodlantinim sp. nov., isolated from shallow sea hydrothermal systems off Kueishantao Island.</title>
        <authorList>
            <person name="Su Z."/>
            <person name="Tang K."/>
        </authorList>
    </citation>
    <scope>NUCLEOTIDE SEQUENCE [LARGE SCALE GENOMIC DNA]</scope>
    <source>
        <strain evidence="6 7">TK19101</strain>
    </source>
</reference>
<keyword evidence="4" id="KW-0804">Transcription</keyword>
<evidence type="ECO:0000256" key="4">
    <source>
        <dbReference type="ARBA" id="ARBA00023163"/>
    </source>
</evidence>
<protein>
    <submittedName>
        <fullName evidence="6">LysR family transcriptional regulator</fullName>
    </submittedName>
</protein>
<dbReference type="SUPFAM" id="SSF53850">
    <property type="entry name" value="Periplasmic binding protein-like II"/>
    <property type="match status" value="1"/>
</dbReference>
<dbReference type="EMBL" id="JAYLLH010000007">
    <property type="protein sequence ID" value="MEC3861103.1"/>
    <property type="molecule type" value="Genomic_DNA"/>
</dbReference>
<dbReference type="Proteomes" id="UP001348149">
    <property type="component" value="Unassembled WGS sequence"/>
</dbReference>
<comment type="caution">
    <text evidence="6">The sequence shown here is derived from an EMBL/GenBank/DDBJ whole genome shotgun (WGS) entry which is preliminary data.</text>
</comment>
<dbReference type="PANTHER" id="PTHR30346">
    <property type="entry name" value="TRANSCRIPTIONAL DUAL REGULATOR HCAR-RELATED"/>
    <property type="match status" value="1"/>
</dbReference>
<accession>A0ABU6HF63</accession>
<dbReference type="InterPro" id="IPR036390">
    <property type="entry name" value="WH_DNA-bd_sf"/>
</dbReference>
<proteinExistence type="inferred from homology"/>
<dbReference type="PANTHER" id="PTHR30346:SF17">
    <property type="entry name" value="LYSR FAMILY TRANSCRIPTIONAL REGULATOR"/>
    <property type="match status" value="1"/>
</dbReference>
<evidence type="ECO:0000259" key="5">
    <source>
        <dbReference type="PROSITE" id="PS50931"/>
    </source>
</evidence>
<dbReference type="InterPro" id="IPR000847">
    <property type="entry name" value="LysR_HTH_N"/>
</dbReference>
<comment type="similarity">
    <text evidence="1">Belongs to the LysR transcriptional regulatory family.</text>
</comment>
<evidence type="ECO:0000256" key="2">
    <source>
        <dbReference type="ARBA" id="ARBA00023015"/>
    </source>
</evidence>
<keyword evidence="2" id="KW-0805">Transcription regulation</keyword>
<keyword evidence="3" id="KW-0238">DNA-binding</keyword>
<dbReference type="RefSeq" id="WP_326296782.1">
    <property type="nucleotide sequence ID" value="NZ_JAYLLH010000007.1"/>
</dbReference>
<dbReference type="InterPro" id="IPR005119">
    <property type="entry name" value="LysR_subst-bd"/>
</dbReference>
<dbReference type="Pfam" id="PF03466">
    <property type="entry name" value="LysR_substrate"/>
    <property type="match status" value="1"/>
</dbReference>
<organism evidence="6 7">
    <name type="scientific">Mesobacterium hydrothermale</name>
    <dbReference type="NCBI Taxonomy" id="3111907"/>
    <lineage>
        <taxon>Bacteria</taxon>
        <taxon>Pseudomonadati</taxon>
        <taxon>Pseudomonadota</taxon>
        <taxon>Alphaproteobacteria</taxon>
        <taxon>Rhodobacterales</taxon>
        <taxon>Roseobacteraceae</taxon>
        <taxon>Mesobacterium</taxon>
    </lineage>
</organism>
<keyword evidence="7" id="KW-1185">Reference proteome</keyword>
<evidence type="ECO:0000256" key="1">
    <source>
        <dbReference type="ARBA" id="ARBA00009437"/>
    </source>
</evidence>
<dbReference type="PROSITE" id="PS50931">
    <property type="entry name" value="HTH_LYSR"/>
    <property type="match status" value="1"/>
</dbReference>
<dbReference type="Gene3D" id="3.40.190.10">
    <property type="entry name" value="Periplasmic binding protein-like II"/>
    <property type="match status" value="2"/>
</dbReference>
<evidence type="ECO:0000313" key="7">
    <source>
        <dbReference type="Proteomes" id="UP001348149"/>
    </source>
</evidence>
<sequence>MAIKIEMLRTFCAVARAGNLSDAAQHLGRTQSALSMTLKQLEAHLGGALFENERKNRLTPLGTQVLAMGLGQLRQFDSTVQAIEALARAPQGVLRIAAVPSVAAQTFPRLVRHLADAFPGLKIELRDSDTPQVIEALVQGWADIGIASALQPLKGAEAALLFRDRYGLVMAQDHPLAQQQDDPGIDAVFAVPFLGNALCARIETPRFRDRMAQADVTVHNTQSLLAMVRHGGWVTVLPQSVLRAAPEGVVFRPVDGLAEQREVYLYLREQPVSPGIASEARSFIVGLFPALGG</sequence>